<comment type="caution">
    <text evidence="1">The sequence shown here is derived from an EMBL/GenBank/DDBJ whole genome shotgun (WGS) entry which is preliminary data.</text>
</comment>
<dbReference type="Proteomes" id="UP001500298">
    <property type="component" value="Unassembled WGS sequence"/>
</dbReference>
<reference evidence="2" key="1">
    <citation type="journal article" date="2019" name="Int. J. Syst. Evol. Microbiol.">
        <title>The Global Catalogue of Microorganisms (GCM) 10K type strain sequencing project: providing services to taxonomists for standard genome sequencing and annotation.</title>
        <authorList>
            <consortium name="The Broad Institute Genomics Platform"/>
            <consortium name="The Broad Institute Genome Sequencing Center for Infectious Disease"/>
            <person name="Wu L."/>
            <person name="Ma J."/>
        </authorList>
    </citation>
    <scope>NUCLEOTIDE SEQUENCE [LARGE SCALE GENOMIC DNA]</scope>
    <source>
        <strain evidence="2">JCM 18326</strain>
    </source>
</reference>
<evidence type="ECO:0000313" key="1">
    <source>
        <dbReference type="EMBL" id="GAA4832501.1"/>
    </source>
</evidence>
<accession>A0ABP9D7E2</accession>
<gene>
    <name evidence="1" type="ORF">GCM10023331_17120</name>
</gene>
<evidence type="ECO:0000313" key="2">
    <source>
        <dbReference type="Proteomes" id="UP001500298"/>
    </source>
</evidence>
<organism evidence="1 2">
    <name type="scientific">Algivirga pacifica</name>
    <dbReference type="NCBI Taxonomy" id="1162670"/>
    <lineage>
        <taxon>Bacteria</taxon>
        <taxon>Pseudomonadati</taxon>
        <taxon>Bacteroidota</taxon>
        <taxon>Cytophagia</taxon>
        <taxon>Cytophagales</taxon>
        <taxon>Flammeovirgaceae</taxon>
        <taxon>Algivirga</taxon>
    </lineage>
</organism>
<dbReference type="EMBL" id="BAABJX010000026">
    <property type="protein sequence ID" value="GAA4832501.1"/>
    <property type="molecule type" value="Genomic_DNA"/>
</dbReference>
<protein>
    <submittedName>
        <fullName evidence="1">Uncharacterized protein</fullName>
    </submittedName>
</protein>
<name>A0ABP9D7E2_9BACT</name>
<keyword evidence="2" id="KW-1185">Reference proteome</keyword>
<sequence>MGDPCGRPRDKGRPVGTQIKCKKTNYNIDCKNRPTKTHEKIITRRIINTISFTHICSGISFGC</sequence>
<proteinExistence type="predicted"/>